<comment type="caution">
    <text evidence="13">The sequence shown here is derived from an EMBL/GenBank/DDBJ whole genome shotgun (WGS) entry which is preliminary data.</text>
</comment>
<dbReference type="PANTHER" id="PTHR46925">
    <property type="entry name" value="G-PROTEIN COUPLED RECEPTOR TKR-1-RELATED"/>
    <property type="match status" value="1"/>
</dbReference>
<protein>
    <recommendedName>
        <fullName evidence="12">G-protein coupled receptors family 1 profile domain-containing protein</fullName>
    </recommendedName>
</protein>
<evidence type="ECO:0000256" key="3">
    <source>
        <dbReference type="ARBA" id="ARBA00022692"/>
    </source>
</evidence>
<feature type="domain" description="G-protein coupled receptors family 1 profile" evidence="12">
    <location>
        <begin position="82"/>
        <end position="340"/>
    </location>
</feature>
<evidence type="ECO:0000256" key="10">
    <source>
        <dbReference type="SAM" id="MobiDB-lite"/>
    </source>
</evidence>
<dbReference type="SUPFAM" id="SSF81321">
    <property type="entry name" value="Family A G protein-coupled receptor-like"/>
    <property type="match status" value="1"/>
</dbReference>
<feature type="transmembrane region" description="Helical" evidence="11">
    <location>
        <begin position="319"/>
        <end position="343"/>
    </location>
</feature>
<evidence type="ECO:0000256" key="7">
    <source>
        <dbReference type="ARBA" id="ARBA00023170"/>
    </source>
</evidence>
<evidence type="ECO:0000256" key="2">
    <source>
        <dbReference type="ARBA" id="ARBA00022475"/>
    </source>
</evidence>
<dbReference type="PRINTS" id="PR00237">
    <property type="entry name" value="GPCRRHODOPSN"/>
</dbReference>
<feature type="region of interest" description="Disordered" evidence="10">
    <location>
        <begin position="388"/>
        <end position="456"/>
    </location>
</feature>
<feature type="transmembrane region" description="Helical" evidence="11">
    <location>
        <begin position="181"/>
        <end position="201"/>
    </location>
</feature>
<reference evidence="13" key="1">
    <citation type="journal article" date="2023" name="Mol. Biol. Evol.">
        <title>Third-Generation Sequencing Reveals the Adaptive Role of the Epigenome in Three Deep-Sea Polychaetes.</title>
        <authorList>
            <person name="Perez M."/>
            <person name="Aroh O."/>
            <person name="Sun Y."/>
            <person name="Lan Y."/>
            <person name="Juniper S.K."/>
            <person name="Young C.R."/>
            <person name="Angers B."/>
            <person name="Qian P.Y."/>
        </authorList>
    </citation>
    <scope>NUCLEOTIDE SEQUENCE</scope>
    <source>
        <strain evidence="13">P08H-3</strain>
    </source>
</reference>
<dbReference type="Pfam" id="PF00001">
    <property type="entry name" value="7tm_1"/>
    <property type="match status" value="1"/>
</dbReference>
<feature type="transmembrane region" description="Helical" evidence="11">
    <location>
        <begin position="103"/>
        <end position="129"/>
    </location>
</feature>
<feature type="transmembrane region" description="Helical" evidence="11">
    <location>
        <begin position="62"/>
        <end position="91"/>
    </location>
</feature>
<dbReference type="FunFam" id="1.20.1070.10:FF:000291">
    <property type="entry name" value="Predicted protein"/>
    <property type="match status" value="1"/>
</dbReference>
<dbReference type="Proteomes" id="UP001208570">
    <property type="component" value="Unassembled WGS sequence"/>
</dbReference>
<dbReference type="GO" id="GO:0004995">
    <property type="term" value="F:tachykinin receptor activity"/>
    <property type="evidence" value="ECO:0007669"/>
    <property type="project" value="InterPro"/>
</dbReference>
<comment type="subcellular location">
    <subcellularLocation>
        <location evidence="1">Cell membrane</location>
        <topology evidence="1">Multi-pass membrane protein</topology>
    </subcellularLocation>
</comment>
<sequence>MEQPGLSFLTDVNETQFVGGRSGYKVDDPQMGNVLVGADTESNRDRSNASFQPSYGPELTPVYAQAIIIVLYSSVTVLAVGGNFIVCYIVLAYQRMRTVTNFFIFNLACSDILMSVLCIPFTFVANALMLYWPFPDVMCPFVTYVQTLAVFLSAFTLVGISLDRYRAIMFPLRPRMTKQQAVVIIVIIWLLSLAVPLPIAILSRTAPLDNTTDKSLCLEVWPDPHQRYIYSLMIMVLQYFLPLFVLMFTYTSIAIVIWGKKAPGEAENNRDQRMAASKRKMVKMMITVVVIYAICWLPLHTITLVGDSYDEVYSYPYIHVIWTACHWLAMSNSCYNPIVYCWMNSRYRNGFRYALRCCPCIQYRAEQHSPERFHRLHTYVTTMRSTIGGDRLSSRTNPASGSPYSQRRRKSSGFSTTEQISLEAVENGFSSGRNGKSQPSEGQGQNQALIRSREKC</sequence>
<evidence type="ECO:0000256" key="4">
    <source>
        <dbReference type="ARBA" id="ARBA00022989"/>
    </source>
</evidence>
<evidence type="ECO:0000256" key="1">
    <source>
        <dbReference type="ARBA" id="ARBA00004651"/>
    </source>
</evidence>
<dbReference type="SMART" id="SM01381">
    <property type="entry name" value="7TM_GPCR_Srsx"/>
    <property type="match status" value="1"/>
</dbReference>
<dbReference type="PROSITE" id="PS00237">
    <property type="entry name" value="G_PROTEIN_RECEP_F1_1"/>
    <property type="match status" value="1"/>
</dbReference>
<dbReference type="CDD" id="cd15392">
    <property type="entry name" value="7tmA_PR4-like"/>
    <property type="match status" value="1"/>
</dbReference>
<gene>
    <name evidence="13" type="ORF">LSH36_131g05027</name>
</gene>
<dbReference type="InterPro" id="IPR001681">
    <property type="entry name" value="Neurokn_rcpt"/>
</dbReference>
<feature type="transmembrane region" description="Helical" evidence="11">
    <location>
        <begin position="141"/>
        <end position="160"/>
    </location>
</feature>
<dbReference type="GO" id="GO:0005886">
    <property type="term" value="C:plasma membrane"/>
    <property type="evidence" value="ECO:0007669"/>
    <property type="project" value="UniProtKB-SubCell"/>
</dbReference>
<keyword evidence="5 9" id="KW-0297">G-protein coupled receptor</keyword>
<feature type="compositionally biased region" description="Polar residues" evidence="10">
    <location>
        <begin position="428"/>
        <end position="449"/>
    </location>
</feature>
<evidence type="ECO:0000313" key="13">
    <source>
        <dbReference type="EMBL" id="KAK2160545.1"/>
    </source>
</evidence>
<evidence type="ECO:0000259" key="12">
    <source>
        <dbReference type="PROSITE" id="PS50262"/>
    </source>
</evidence>
<keyword evidence="4 11" id="KW-1133">Transmembrane helix</keyword>
<keyword evidence="6 11" id="KW-0472">Membrane</keyword>
<keyword evidence="8 9" id="KW-0807">Transducer</keyword>
<dbReference type="Gene3D" id="1.20.1070.10">
    <property type="entry name" value="Rhodopsin 7-helix transmembrane proteins"/>
    <property type="match status" value="1"/>
</dbReference>
<dbReference type="EMBL" id="JAODUP010000131">
    <property type="protein sequence ID" value="KAK2160545.1"/>
    <property type="molecule type" value="Genomic_DNA"/>
</dbReference>
<keyword evidence="3 9" id="KW-0812">Transmembrane</keyword>
<feature type="compositionally biased region" description="Polar residues" evidence="10">
    <location>
        <begin position="394"/>
        <end position="405"/>
    </location>
</feature>
<evidence type="ECO:0000256" key="11">
    <source>
        <dbReference type="SAM" id="Phobius"/>
    </source>
</evidence>
<evidence type="ECO:0000256" key="5">
    <source>
        <dbReference type="ARBA" id="ARBA00023040"/>
    </source>
</evidence>
<keyword evidence="7 9" id="KW-0675">Receptor</keyword>
<name>A0AAD9JYH3_9ANNE</name>
<accession>A0AAD9JYH3</accession>
<dbReference type="PRINTS" id="PR00244">
    <property type="entry name" value="NEUROKININR"/>
</dbReference>
<evidence type="ECO:0000256" key="6">
    <source>
        <dbReference type="ARBA" id="ARBA00023136"/>
    </source>
</evidence>
<evidence type="ECO:0000256" key="8">
    <source>
        <dbReference type="ARBA" id="ARBA00023224"/>
    </source>
</evidence>
<dbReference type="AlphaFoldDB" id="A0AAD9JYH3"/>
<evidence type="ECO:0000313" key="14">
    <source>
        <dbReference type="Proteomes" id="UP001208570"/>
    </source>
</evidence>
<feature type="transmembrane region" description="Helical" evidence="11">
    <location>
        <begin position="228"/>
        <end position="259"/>
    </location>
</feature>
<feature type="transmembrane region" description="Helical" evidence="11">
    <location>
        <begin position="280"/>
        <end position="299"/>
    </location>
</feature>
<dbReference type="PROSITE" id="PS50262">
    <property type="entry name" value="G_PROTEIN_RECEP_F1_2"/>
    <property type="match status" value="1"/>
</dbReference>
<dbReference type="InterPro" id="IPR000276">
    <property type="entry name" value="GPCR_Rhodpsn"/>
</dbReference>
<proteinExistence type="inferred from homology"/>
<keyword evidence="14" id="KW-1185">Reference proteome</keyword>
<evidence type="ECO:0000256" key="9">
    <source>
        <dbReference type="RuleBase" id="RU000688"/>
    </source>
</evidence>
<dbReference type="InterPro" id="IPR017452">
    <property type="entry name" value="GPCR_Rhodpsn_7TM"/>
</dbReference>
<dbReference type="PANTHER" id="PTHR46925:SF2">
    <property type="entry name" value="G-PROTEIN COUPLED RECEPTOR TKR-1-RELATED"/>
    <property type="match status" value="1"/>
</dbReference>
<organism evidence="13 14">
    <name type="scientific">Paralvinella palmiformis</name>
    <dbReference type="NCBI Taxonomy" id="53620"/>
    <lineage>
        <taxon>Eukaryota</taxon>
        <taxon>Metazoa</taxon>
        <taxon>Spiralia</taxon>
        <taxon>Lophotrochozoa</taxon>
        <taxon>Annelida</taxon>
        <taxon>Polychaeta</taxon>
        <taxon>Sedentaria</taxon>
        <taxon>Canalipalpata</taxon>
        <taxon>Terebellida</taxon>
        <taxon>Terebelliformia</taxon>
        <taxon>Alvinellidae</taxon>
        <taxon>Paralvinella</taxon>
    </lineage>
</organism>
<keyword evidence="2" id="KW-1003">Cell membrane</keyword>
<comment type="similarity">
    <text evidence="9">Belongs to the G-protein coupled receptor 1 family.</text>
</comment>